<proteinExistence type="inferred from homology"/>
<dbReference type="PANTHER" id="PTHR33375:SF1">
    <property type="entry name" value="CHROMOSOME-PARTITIONING PROTEIN PARB-RELATED"/>
    <property type="match status" value="1"/>
</dbReference>
<dbReference type="GO" id="GO:0003677">
    <property type="term" value="F:DNA binding"/>
    <property type="evidence" value="ECO:0007669"/>
    <property type="project" value="InterPro"/>
</dbReference>
<gene>
    <name evidence="5" type="ORF">ATN00_15435</name>
</gene>
<dbReference type="InterPro" id="IPR041468">
    <property type="entry name" value="HTH_ParB/Spo0J"/>
</dbReference>
<evidence type="ECO:0000313" key="5">
    <source>
        <dbReference type="EMBL" id="ALR21476.1"/>
    </source>
</evidence>
<dbReference type="PANTHER" id="PTHR33375">
    <property type="entry name" value="CHROMOSOME-PARTITIONING PROTEIN PARB-RELATED"/>
    <property type="match status" value="1"/>
</dbReference>
<sequence>MTSPQPSYPSTLPLSRIEPGYNPRRYFDRKKHEELVESFRLRGRMLQPMLLRPAQDAEGKYVIICGGRRYRAALEVFGPDGEVPVIIHEMTDQEALEAAIDENEVRDDTSETEQADAAVRVLAACKGDRAEAAWRLAWSRTKLDRRLALAELTEAAKTALDERRIKVGHAELLAVIPKDKQDTALETILRLNLDVNDTRKELMRITHSLASACFDKTECATCPFNSAAQQVLFETHVDDGHCTNPGCFKLKTEAAEVIRFEEEERAAKAARNAMPTVVDDADGEEQDDVTDKPAQSMDIQPQPENGALSSIPVESRELPPARTADIVRAASSAHKPTVTARSIAARTVELREATWRTALARALAGNAVHARTTILVAAMSGTLSQIKPGTLTSRAGILVGASFPDLDFKGKIAEIRALADARAANVLAVIGGAYAKDVLSFDHVADLARVFEVDLRETWQVDQAFLERYTKEELKFIAQECGLIAHVGEKRFAKLLASKKTELVTGMLNRIGFDWAGRLPSAMTLDGAYGPPPDRAAQPIEAPIPQIAA</sequence>
<dbReference type="SUPFAM" id="SSF109709">
    <property type="entry name" value="KorB DNA-binding domain-like"/>
    <property type="match status" value="1"/>
</dbReference>
<protein>
    <submittedName>
        <fullName evidence="5">Chromosome partitioning protein ParB</fullName>
    </submittedName>
</protein>
<dbReference type="SMART" id="SM00470">
    <property type="entry name" value="ParB"/>
    <property type="match status" value="1"/>
</dbReference>
<reference evidence="5 6" key="1">
    <citation type="submission" date="2015-11" db="EMBL/GenBank/DDBJ databases">
        <title>A Two-component Flavoprotein Monooxygenase System MeaXY Responsible for para-Hydroxylation of 2-Methyl-6-ethylaniline and 2,6-Diethylaniline in Sphingobium baderi DE-13.</title>
        <authorList>
            <person name="Cheng M."/>
            <person name="Meng Q."/>
            <person name="Yang Y."/>
            <person name="Chu C."/>
            <person name="Yan X."/>
            <person name="He J."/>
            <person name="Li S."/>
        </authorList>
    </citation>
    <scope>NUCLEOTIDE SEQUENCE [LARGE SCALE GENOMIC DNA]</scope>
    <source>
        <strain evidence="5 6">DE-13</strain>
    </source>
</reference>
<name>A0A0S3F1E9_9SPHN</name>
<evidence type="ECO:0000313" key="6">
    <source>
        <dbReference type="Proteomes" id="UP000056968"/>
    </source>
</evidence>
<dbReference type="InterPro" id="IPR003115">
    <property type="entry name" value="ParB_N"/>
</dbReference>
<dbReference type="EMBL" id="CP013264">
    <property type="protein sequence ID" value="ALR21476.1"/>
    <property type="molecule type" value="Genomic_DNA"/>
</dbReference>
<comment type="similarity">
    <text evidence="1">Belongs to the ParB family.</text>
</comment>
<dbReference type="NCBIfam" id="TIGR03734">
    <property type="entry name" value="PRTRC_parB"/>
    <property type="match status" value="1"/>
</dbReference>
<organism evidence="5 6">
    <name type="scientific">Sphingobium baderi</name>
    <dbReference type="NCBI Taxonomy" id="1332080"/>
    <lineage>
        <taxon>Bacteria</taxon>
        <taxon>Pseudomonadati</taxon>
        <taxon>Pseudomonadota</taxon>
        <taxon>Alphaproteobacteria</taxon>
        <taxon>Sphingomonadales</taxon>
        <taxon>Sphingomonadaceae</taxon>
        <taxon>Sphingobium</taxon>
    </lineage>
</organism>
<feature type="domain" description="ParB-like N-terminal" evidence="4">
    <location>
        <begin position="10"/>
        <end position="104"/>
    </location>
</feature>
<dbReference type="Pfam" id="PF02195">
    <property type="entry name" value="ParB_N"/>
    <property type="match status" value="1"/>
</dbReference>
<keyword evidence="6" id="KW-1185">Reference proteome</keyword>
<keyword evidence="2" id="KW-0159">Chromosome partition</keyword>
<dbReference type="STRING" id="1332080.ATN00_15435"/>
<accession>A0A0S3F1E9</accession>
<dbReference type="Pfam" id="PF17762">
    <property type="entry name" value="HTH_ParB"/>
    <property type="match status" value="1"/>
</dbReference>
<dbReference type="OrthoDB" id="9796891at2"/>
<dbReference type="GO" id="GO:0007059">
    <property type="term" value="P:chromosome segregation"/>
    <property type="evidence" value="ECO:0007669"/>
    <property type="project" value="UniProtKB-KW"/>
</dbReference>
<dbReference type="NCBIfam" id="TIGR00180">
    <property type="entry name" value="parB_part"/>
    <property type="match status" value="1"/>
</dbReference>
<dbReference type="InterPro" id="IPR022396">
    <property type="entry name" value="PRTRC_ParB"/>
</dbReference>
<evidence type="ECO:0000256" key="3">
    <source>
        <dbReference type="SAM" id="MobiDB-lite"/>
    </source>
</evidence>
<dbReference type="GO" id="GO:0005694">
    <property type="term" value="C:chromosome"/>
    <property type="evidence" value="ECO:0007669"/>
    <property type="project" value="TreeGrafter"/>
</dbReference>
<dbReference type="Gene3D" id="1.10.10.2830">
    <property type="match status" value="1"/>
</dbReference>
<evidence type="ECO:0000256" key="2">
    <source>
        <dbReference type="ARBA" id="ARBA00022829"/>
    </source>
</evidence>
<dbReference type="Gene3D" id="3.90.1530.30">
    <property type="match status" value="1"/>
</dbReference>
<dbReference type="InterPro" id="IPR036086">
    <property type="entry name" value="ParB/Sulfiredoxin_sf"/>
</dbReference>
<dbReference type="Proteomes" id="UP000056968">
    <property type="component" value="Chromosome"/>
</dbReference>
<feature type="region of interest" description="Disordered" evidence="3">
    <location>
        <begin position="279"/>
        <end position="309"/>
    </location>
</feature>
<dbReference type="InterPro" id="IPR050336">
    <property type="entry name" value="Chromosome_partition/occlusion"/>
</dbReference>
<dbReference type="InterPro" id="IPR004437">
    <property type="entry name" value="ParB/RepB/Spo0J"/>
</dbReference>
<dbReference type="SUPFAM" id="SSF110849">
    <property type="entry name" value="ParB/Sulfiredoxin"/>
    <property type="match status" value="1"/>
</dbReference>
<dbReference type="RefSeq" id="WP_031290708.1">
    <property type="nucleotide sequence ID" value="NZ_CP013264.1"/>
</dbReference>
<dbReference type="AlphaFoldDB" id="A0A0S3F1E9"/>
<evidence type="ECO:0000256" key="1">
    <source>
        <dbReference type="ARBA" id="ARBA00006295"/>
    </source>
</evidence>
<dbReference type="KEGG" id="sbd:ATN00_15435"/>
<evidence type="ECO:0000259" key="4">
    <source>
        <dbReference type="SMART" id="SM00470"/>
    </source>
</evidence>
<feature type="compositionally biased region" description="Acidic residues" evidence="3">
    <location>
        <begin position="279"/>
        <end position="288"/>
    </location>
</feature>